<keyword evidence="2 9" id="KW-0732">Signal</keyword>
<evidence type="ECO:0000313" key="11">
    <source>
        <dbReference type="EMBL" id="KAK3520726.1"/>
    </source>
</evidence>
<dbReference type="InterPro" id="IPR001254">
    <property type="entry name" value="Trypsin_dom"/>
</dbReference>
<dbReference type="PANTHER" id="PTHR24253">
    <property type="entry name" value="TRANSMEMBRANE PROTEASE SERINE"/>
    <property type="match status" value="1"/>
</dbReference>
<dbReference type="PANTHER" id="PTHR24253:SF144">
    <property type="entry name" value="CHYMOTRYPSIN-LIKE PROTEASE CTRL-1-RELATED"/>
    <property type="match status" value="1"/>
</dbReference>
<accession>A0AAE0QH29</accession>
<feature type="signal peptide" evidence="9">
    <location>
        <begin position="1"/>
        <end position="24"/>
    </location>
</feature>
<reference evidence="11" key="1">
    <citation type="submission" date="2023-06" db="EMBL/GenBank/DDBJ databases">
        <title>Male Hemibagrus guttatus genome.</title>
        <authorList>
            <person name="Bian C."/>
        </authorList>
    </citation>
    <scope>NUCLEOTIDE SEQUENCE</scope>
    <source>
        <strain evidence="11">Male_cb2023</strain>
        <tissue evidence="11">Muscle</tissue>
    </source>
</reference>
<dbReference type="GO" id="GO:0006508">
    <property type="term" value="P:proteolysis"/>
    <property type="evidence" value="ECO:0007669"/>
    <property type="project" value="UniProtKB-KW"/>
</dbReference>
<evidence type="ECO:0000313" key="12">
    <source>
        <dbReference type="Proteomes" id="UP001274896"/>
    </source>
</evidence>
<name>A0AAE0QH29_9TELE</name>
<proteinExistence type="predicted"/>
<dbReference type="PROSITE" id="PS00135">
    <property type="entry name" value="TRYPSIN_SER"/>
    <property type="match status" value="1"/>
</dbReference>
<dbReference type="Proteomes" id="UP001274896">
    <property type="component" value="Unassembled WGS sequence"/>
</dbReference>
<dbReference type="EMBL" id="JAUCMX010000016">
    <property type="protein sequence ID" value="KAK3520726.1"/>
    <property type="molecule type" value="Genomic_DNA"/>
</dbReference>
<evidence type="ECO:0000256" key="1">
    <source>
        <dbReference type="ARBA" id="ARBA00022670"/>
    </source>
</evidence>
<gene>
    <name evidence="11" type="ORF">QTP70_030593</name>
</gene>
<feature type="domain" description="Peptidase S1" evidence="10">
    <location>
        <begin position="38"/>
        <end position="257"/>
    </location>
</feature>
<keyword evidence="1 7" id="KW-0645">Protease</keyword>
<dbReference type="FunFam" id="2.40.10.10:FF:000024">
    <property type="entry name" value="Serine protease 53"/>
    <property type="match status" value="1"/>
</dbReference>
<dbReference type="CDD" id="cd00190">
    <property type="entry name" value="Tryp_SPc"/>
    <property type="match status" value="1"/>
</dbReference>
<keyword evidence="6" id="KW-0325">Glycoprotein</keyword>
<comment type="caution">
    <text evidence="11">The sequence shown here is derived from an EMBL/GenBank/DDBJ whole genome shotgun (WGS) entry which is preliminary data.</text>
</comment>
<evidence type="ECO:0000256" key="9">
    <source>
        <dbReference type="SAM" id="SignalP"/>
    </source>
</evidence>
<dbReference type="InterPro" id="IPR018114">
    <property type="entry name" value="TRYPSIN_HIS"/>
</dbReference>
<organism evidence="11 12">
    <name type="scientific">Hemibagrus guttatus</name>
    <dbReference type="NCBI Taxonomy" id="175788"/>
    <lineage>
        <taxon>Eukaryota</taxon>
        <taxon>Metazoa</taxon>
        <taxon>Chordata</taxon>
        <taxon>Craniata</taxon>
        <taxon>Vertebrata</taxon>
        <taxon>Euteleostomi</taxon>
        <taxon>Actinopterygii</taxon>
        <taxon>Neopterygii</taxon>
        <taxon>Teleostei</taxon>
        <taxon>Ostariophysi</taxon>
        <taxon>Siluriformes</taxon>
        <taxon>Bagridae</taxon>
        <taxon>Hemibagrus</taxon>
    </lineage>
</organism>
<dbReference type="InterPro" id="IPR033116">
    <property type="entry name" value="TRYPSIN_SER"/>
</dbReference>
<evidence type="ECO:0000256" key="8">
    <source>
        <dbReference type="SAM" id="MobiDB-lite"/>
    </source>
</evidence>
<dbReference type="GO" id="GO:0004252">
    <property type="term" value="F:serine-type endopeptidase activity"/>
    <property type="evidence" value="ECO:0007669"/>
    <property type="project" value="InterPro"/>
</dbReference>
<keyword evidence="4 7" id="KW-0720">Serine protease</keyword>
<dbReference type="Pfam" id="PF00089">
    <property type="entry name" value="Trypsin"/>
    <property type="match status" value="1"/>
</dbReference>
<dbReference type="SMART" id="SM00020">
    <property type="entry name" value="Tryp_SPc"/>
    <property type="match status" value="1"/>
</dbReference>
<keyword evidence="5" id="KW-1015">Disulfide bond</keyword>
<evidence type="ECO:0000256" key="3">
    <source>
        <dbReference type="ARBA" id="ARBA00022801"/>
    </source>
</evidence>
<evidence type="ECO:0000256" key="4">
    <source>
        <dbReference type="ARBA" id="ARBA00022825"/>
    </source>
</evidence>
<evidence type="ECO:0000256" key="5">
    <source>
        <dbReference type="ARBA" id="ARBA00023157"/>
    </source>
</evidence>
<dbReference type="Gene3D" id="2.40.10.10">
    <property type="entry name" value="Trypsin-like serine proteases"/>
    <property type="match status" value="1"/>
</dbReference>
<protein>
    <recommendedName>
        <fullName evidence="10">Peptidase S1 domain-containing protein</fullName>
    </recommendedName>
</protein>
<dbReference type="InterPro" id="IPR009003">
    <property type="entry name" value="Peptidase_S1_PA"/>
</dbReference>
<feature type="chain" id="PRO_5042071652" description="Peptidase S1 domain-containing protein" evidence="9">
    <location>
        <begin position="25"/>
        <end position="314"/>
    </location>
</feature>
<dbReference type="PRINTS" id="PR00722">
    <property type="entry name" value="CHYMOTRYPSIN"/>
</dbReference>
<dbReference type="InterPro" id="IPR001314">
    <property type="entry name" value="Peptidase_S1A"/>
</dbReference>
<evidence type="ECO:0000256" key="7">
    <source>
        <dbReference type="RuleBase" id="RU363034"/>
    </source>
</evidence>
<dbReference type="InterPro" id="IPR043504">
    <property type="entry name" value="Peptidase_S1_PA_chymotrypsin"/>
</dbReference>
<evidence type="ECO:0000256" key="2">
    <source>
        <dbReference type="ARBA" id="ARBA00022729"/>
    </source>
</evidence>
<dbReference type="PROSITE" id="PS50240">
    <property type="entry name" value="TRYPSIN_DOM"/>
    <property type="match status" value="1"/>
</dbReference>
<evidence type="ECO:0000256" key="6">
    <source>
        <dbReference type="ARBA" id="ARBA00023180"/>
    </source>
</evidence>
<feature type="region of interest" description="Disordered" evidence="8">
    <location>
        <begin position="285"/>
        <end position="314"/>
    </location>
</feature>
<keyword evidence="12" id="KW-1185">Reference proteome</keyword>
<keyword evidence="3 7" id="KW-0378">Hydrolase</keyword>
<dbReference type="PROSITE" id="PS00134">
    <property type="entry name" value="TRYPSIN_HIS"/>
    <property type="match status" value="1"/>
</dbReference>
<dbReference type="SUPFAM" id="SSF50494">
    <property type="entry name" value="Trypsin-like serine proteases"/>
    <property type="match status" value="1"/>
</dbReference>
<sequence>MGIHLWKVVCVVSAVLLNSTGSLAQLDVCGKPPLNTKIVGGVDAPPGNWPWQVSFQIRGSHFCGGSLISENWVLSAAHCFQSVVASNVKVLLGLEDVQGTNPNKQQRSVSKIINHEDYSESSTVYNDIALVQLSSSVTFNNYIVPVCLSTNSSSFSTGTNVWITGFGRVGYNVDLPYPQTLQEVQVLTLSNNDCAKVYGSNVILDNMICAGVPEGGKDSCQGDSGGPLVFKQNTTWVQVGIVSFGSGCAKPNSPGYTLDGVPTHRRAHTHNLEMPINLQCMSLDRERKPQGAQGEHANSTHTAEAGIKPPTLEL</sequence>
<evidence type="ECO:0000259" key="10">
    <source>
        <dbReference type="PROSITE" id="PS50240"/>
    </source>
</evidence>
<dbReference type="AlphaFoldDB" id="A0AAE0QH29"/>